<dbReference type="HOGENOM" id="CLU_1750256_0_0_1"/>
<dbReference type="AlphaFoldDB" id="A0A0A2VM71"/>
<gene>
    <name evidence="2" type="ORF">PAAG_11359</name>
</gene>
<feature type="signal peptide" evidence="1">
    <location>
        <begin position="1"/>
        <end position="16"/>
    </location>
</feature>
<keyword evidence="1" id="KW-0732">Signal</keyword>
<dbReference type="VEuPathDB" id="FungiDB:PAAG_11359"/>
<sequence length="149" mass="16292">MSWGITFAAAALAATAITSPTSYRTKRDAAQVVETINSMGPQVTELETVVKDFTGHIFTALKFKREPAKLPRALKPLSSRRRDLQTFQRVTPSGPGLSGVTAQNHQCPQCFPEAFSAAGREVVKKLTLEFAKLAPIINDKIAAGFDYFY</sequence>
<dbReference type="GeneID" id="26970388"/>
<evidence type="ECO:0000313" key="3">
    <source>
        <dbReference type="Proteomes" id="UP000002059"/>
    </source>
</evidence>
<dbReference type="OrthoDB" id="3485059at2759"/>
<proteinExistence type="predicted"/>
<dbReference type="RefSeq" id="XP_015703443.1">
    <property type="nucleotide sequence ID" value="XM_015847021.1"/>
</dbReference>
<dbReference type="Proteomes" id="UP000002059">
    <property type="component" value="Partially assembled WGS sequence"/>
</dbReference>
<organism evidence="2 3">
    <name type="scientific">Paracoccidioides lutzii (strain ATCC MYA-826 / Pb01)</name>
    <name type="common">Paracoccidioides brasiliensis</name>
    <dbReference type="NCBI Taxonomy" id="502779"/>
    <lineage>
        <taxon>Eukaryota</taxon>
        <taxon>Fungi</taxon>
        <taxon>Dikarya</taxon>
        <taxon>Ascomycota</taxon>
        <taxon>Pezizomycotina</taxon>
        <taxon>Eurotiomycetes</taxon>
        <taxon>Eurotiomycetidae</taxon>
        <taxon>Onygenales</taxon>
        <taxon>Ajellomycetaceae</taxon>
        <taxon>Paracoccidioides</taxon>
    </lineage>
</organism>
<reference evidence="2 3" key="1">
    <citation type="journal article" date="2011" name="PLoS Genet.">
        <title>Comparative genomic analysis of human fungal pathogens causing paracoccidioidomycosis.</title>
        <authorList>
            <person name="Desjardins C.A."/>
            <person name="Champion M.D."/>
            <person name="Holder J.W."/>
            <person name="Muszewska A."/>
            <person name="Goldberg J."/>
            <person name="Bailao A.M."/>
            <person name="Brigido M.M."/>
            <person name="Ferreira M.E."/>
            <person name="Garcia A.M."/>
            <person name="Grynberg M."/>
            <person name="Gujja S."/>
            <person name="Heiman D.I."/>
            <person name="Henn M.R."/>
            <person name="Kodira C.D."/>
            <person name="Leon-Narvaez H."/>
            <person name="Longo L.V."/>
            <person name="Ma L.J."/>
            <person name="Malavazi I."/>
            <person name="Matsuo A.L."/>
            <person name="Morais F.V."/>
            <person name="Pereira M."/>
            <person name="Rodriguez-Brito S."/>
            <person name="Sakthikumar S."/>
            <person name="Salem-Izacc S.M."/>
            <person name="Sykes S.M."/>
            <person name="Teixeira M.M."/>
            <person name="Vallejo M.C."/>
            <person name="Walter M.E."/>
            <person name="Yandava C."/>
            <person name="Young S."/>
            <person name="Zeng Q."/>
            <person name="Zucker J."/>
            <person name="Felipe M.S."/>
            <person name="Goldman G.H."/>
            <person name="Haas B.J."/>
            <person name="McEwen J.G."/>
            <person name="Nino-Vega G."/>
            <person name="Puccia R."/>
            <person name="San-Blas G."/>
            <person name="Soares C.M."/>
            <person name="Birren B.W."/>
            <person name="Cuomo C.A."/>
        </authorList>
    </citation>
    <scope>NUCLEOTIDE SEQUENCE [LARGE SCALE GENOMIC DNA]</scope>
    <source>
        <strain evidence="3">ATCC MYA-826 / Pb01</strain>
    </source>
</reference>
<dbReference type="EMBL" id="KN293994">
    <property type="protein sequence ID" value="KGQ01964.1"/>
    <property type="molecule type" value="Genomic_DNA"/>
</dbReference>
<evidence type="ECO:0000313" key="2">
    <source>
        <dbReference type="EMBL" id="KGQ01964.1"/>
    </source>
</evidence>
<dbReference type="KEGG" id="pbl:PAAG_11359"/>
<name>A0A0A2VM71_PARBA</name>
<accession>A0A0A2VM71</accession>
<feature type="chain" id="PRO_5001995468" evidence="1">
    <location>
        <begin position="17"/>
        <end position="149"/>
    </location>
</feature>
<evidence type="ECO:0000256" key="1">
    <source>
        <dbReference type="SAM" id="SignalP"/>
    </source>
</evidence>
<keyword evidence="3" id="KW-1185">Reference proteome</keyword>
<protein>
    <submittedName>
        <fullName evidence="2">Uncharacterized protein</fullName>
    </submittedName>
</protein>